<organism evidence="1 2">
    <name type="scientific">Phascolomyces articulosus</name>
    <dbReference type="NCBI Taxonomy" id="60185"/>
    <lineage>
        <taxon>Eukaryota</taxon>
        <taxon>Fungi</taxon>
        <taxon>Fungi incertae sedis</taxon>
        <taxon>Mucoromycota</taxon>
        <taxon>Mucoromycotina</taxon>
        <taxon>Mucoromycetes</taxon>
        <taxon>Mucorales</taxon>
        <taxon>Lichtheimiaceae</taxon>
        <taxon>Phascolomyces</taxon>
    </lineage>
</organism>
<reference evidence="1" key="1">
    <citation type="journal article" date="2022" name="IScience">
        <title>Evolution of zygomycete secretomes and the origins of terrestrial fungal ecologies.</title>
        <authorList>
            <person name="Chang Y."/>
            <person name="Wang Y."/>
            <person name="Mondo S."/>
            <person name="Ahrendt S."/>
            <person name="Andreopoulos W."/>
            <person name="Barry K."/>
            <person name="Beard J."/>
            <person name="Benny G.L."/>
            <person name="Blankenship S."/>
            <person name="Bonito G."/>
            <person name="Cuomo C."/>
            <person name="Desiro A."/>
            <person name="Gervers K.A."/>
            <person name="Hundley H."/>
            <person name="Kuo A."/>
            <person name="LaButti K."/>
            <person name="Lang B.F."/>
            <person name="Lipzen A."/>
            <person name="O'Donnell K."/>
            <person name="Pangilinan J."/>
            <person name="Reynolds N."/>
            <person name="Sandor L."/>
            <person name="Smith M.E."/>
            <person name="Tsang A."/>
            <person name="Grigoriev I.V."/>
            <person name="Stajich J.E."/>
            <person name="Spatafora J.W."/>
        </authorList>
    </citation>
    <scope>NUCLEOTIDE SEQUENCE</scope>
    <source>
        <strain evidence="1">RSA 2281</strain>
    </source>
</reference>
<dbReference type="GO" id="GO:0005739">
    <property type="term" value="C:mitochondrion"/>
    <property type="evidence" value="ECO:0007669"/>
    <property type="project" value="TreeGrafter"/>
</dbReference>
<dbReference type="AlphaFoldDB" id="A0AAD5KFF5"/>
<proteinExistence type="predicted"/>
<keyword evidence="2" id="KW-1185">Reference proteome</keyword>
<accession>A0AAD5KFF5</accession>
<comment type="caution">
    <text evidence="1">The sequence shown here is derived from an EMBL/GenBank/DDBJ whole genome shotgun (WGS) entry which is preliminary data.</text>
</comment>
<dbReference type="InterPro" id="IPR032259">
    <property type="entry name" value="HIBYL-CoA-H"/>
</dbReference>
<name>A0AAD5KFF5_9FUNG</name>
<dbReference type="PANTHER" id="PTHR43176:SF3">
    <property type="entry name" value="3-HYDROXYISOBUTYRYL-COA HYDROLASE, MITOCHONDRIAL"/>
    <property type="match status" value="1"/>
</dbReference>
<evidence type="ECO:0000313" key="2">
    <source>
        <dbReference type="Proteomes" id="UP001209540"/>
    </source>
</evidence>
<evidence type="ECO:0000313" key="1">
    <source>
        <dbReference type="EMBL" id="KAI9269004.1"/>
    </source>
</evidence>
<dbReference type="Gene3D" id="3.90.226.10">
    <property type="entry name" value="2-enoyl-CoA Hydratase, Chain A, domain 1"/>
    <property type="match status" value="1"/>
</dbReference>
<dbReference type="EMBL" id="JAIXMP010000008">
    <property type="protein sequence ID" value="KAI9269004.1"/>
    <property type="molecule type" value="Genomic_DNA"/>
</dbReference>
<dbReference type="GO" id="GO:0006574">
    <property type="term" value="P:L-valine catabolic process"/>
    <property type="evidence" value="ECO:0007669"/>
    <property type="project" value="TreeGrafter"/>
</dbReference>
<sequence>MEQESPSFSLGGGIYQAINRCFQHNTMEEIVSALNEEKGAPQWAKETYNCFANVANIFKNFIATIQCWIMFASKEFLEGTSAALVTKTAPNWNPSTLEQVNVNEVKRNFFDGPIDNPLKTLYDGGNHTESLHTESILPKCSDIVSVAKKKSHEETIKYFLDKYSGKSGVKAKVINVLNN</sequence>
<reference evidence="1" key="2">
    <citation type="submission" date="2023-02" db="EMBL/GenBank/DDBJ databases">
        <authorList>
            <consortium name="DOE Joint Genome Institute"/>
            <person name="Mondo S.J."/>
            <person name="Chang Y."/>
            <person name="Wang Y."/>
            <person name="Ahrendt S."/>
            <person name="Andreopoulos W."/>
            <person name="Barry K."/>
            <person name="Beard J."/>
            <person name="Benny G.L."/>
            <person name="Blankenship S."/>
            <person name="Bonito G."/>
            <person name="Cuomo C."/>
            <person name="Desiro A."/>
            <person name="Gervers K.A."/>
            <person name="Hundley H."/>
            <person name="Kuo A."/>
            <person name="LaButti K."/>
            <person name="Lang B.F."/>
            <person name="Lipzen A."/>
            <person name="O'Donnell K."/>
            <person name="Pangilinan J."/>
            <person name="Reynolds N."/>
            <person name="Sandor L."/>
            <person name="Smith M.W."/>
            <person name="Tsang A."/>
            <person name="Grigoriev I.V."/>
            <person name="Stajich J.E."/>
            <person name="Spatafora J.W."/>
        </authorList>
    </citation>
    <scope>NUCLEOTIDE SEQUENCE</scope>
    <source>
        <strain evidence="1">RSA 2281</strain>
    </source>
</reference>
<dbReference type="PANTHER" id="PTHR43176">
    <property type="entry name" value="3-HYDROXYISOBUTYRYL-COA HYDROLASE-RELATED"/>
    <property type="match status" value="1"/>
</dbReference>
<dbReference type="Proteomes" id="UP001209540">
    <property type="component" value="Unassembled WGS sequence"/>
</dbReference>
<dbReference type="GO" id="GO:0003860">
    <property type="term" value="F:3-hydroxyisobutyryl-CoA hydrolase activity"/>
    <property type="evidence" value="ECO:0007669"/>
    <property type="project" value="InterPro"/>
</dbReference>
<gene>
    <name evidence="1" type="ORF">BDA99DRAFT_535087</name>
</gene>
<protein>
    <submittedName>
        <fullName evidence="1">Uncharacterized protein</fullName>
    </submittedName>
</protein>